<evidence type="ECO:0000313" key="2">
    <source>
        <dbReference type="EMBL" id="QDZ03441.1"/>
    </source>
</evidence>
<gene>
    <name evidence="2" type="ORF">FQ775_20390</name>
</gene>
<accession>A0A5B8L657</accession>
<feature type="chain" id="PRO_5022933945" evidence="1">
    <location>
        <begin position="22"/>
        <end position="123"/>
    </location>
</feature>
<name>A0A5B8L657_9HYPH</name>
<keyword evidence="1" id="KW-0732">Signal</keyword>
<dbReference type="AlphaFoldDB" id="A0A5B8L657"/>
<dbReference type="KEGG" id="niy:FQ775_20390"/>
<evidence type="ECO:0000313" key="3">
    <source>
        <dbReference type="Proteomes" id="UP000321389"/>
    </source>
</evidence>
<evidence type="ECO:0000256" key="1">
    <source>
        <dbReference type="SAM" id="SignalP"/>
    </source>
</evidence>
<feature type="signal peptide" evidence="1">
    <location>
        <begin position="1"/>
        <end position="21"/>
    </location>
</feature>
<dbReference type="OrthoDB" id="573055at2"/>
<dbReference type="Proteomes" id="UP000321389">
    <property type="component" value="Chromosome"/>
</dbReference>
<proteinExistence type="predicted"/>
<organism evidence="2 3">
    <name type="scientific">Nitratireductor mangrovi</name>
    <dbReference type="NCBI Taxonomy" id="2599600"/>
    <lineage>
        <taxon>Bacteria</taxon>
        <taxon>Pseudomonadati</taxon>
        <taxon>Pseudomonadota</taxon>
        <taxon>Alphaproteobacteria</taxon>
        <taxon>Hyphomicrobiales</taxon>
        <taxon>Phyllobacteriaceae</taxon>
        <taxon>Nitratireductor</taxon>
    </lineage>
</organism>
<keyword evidence="3" id="KW-1185">Reference proteome</keyword>
<dbReference type="EMBL" id="CP042301">
    <property type="protein sequence ID" value="QDZ03441.1"/>
    <property type="molecule type" value="Genomic_DNA"/>
</dbReference>
<protein>
    <submittedName>
        <fullName evidence="2">Uncharacterized protein</fullName>
    </submittedName>
</protein>
<sequence length="123" mass="13410">MRHLTAAFCVALLAAGGAAHAGDADVVDARAERAQDGTYRFDVTVRHADEGWDHYADRWEVLGPDGKVLGERVLLHPHVDEQPFTRSQSGIAIPDDVREVTIRANDKVHGFGGREMTVALPGR</sequence>
<reference evidence="2" key="1">
    <citation type="submission" date="2020-04" db="EMBL/GenBank/DDBJ databases">
        <title>Nitratireductor sp. nov. isolated from mangrove soil.</title>
        <authorList>
            <person name="Ye Y."/>
        </authorList>
    </citation>
    <scope>NUCLEOTIDE SEQUENCE</scope>
    <source>
        <strain evidence="2">SY7</strain>
    </source>
</reference>